<keyword evidence="1" id="KW-0175">Coiled coil</keyword>
<dbReference type="KEGG" id="mnt:21391736"/>
<feature type="coiled-coil region" evidence="1">
    <location>
        <begin position="374"/>
        <end position="429"/>
    </location>
</feature>
<dbReference type="InterPro" id="IPR007942">
    <property type="entry name" value="PLipase-like"/>
</dbReference>
<dbReference type="AlphaFoldDB" id="W9SLU2"/>
<evidence type="ECO:0000256" key="2">
    <source>
        <dbReference type="SAM" id="MobiDB-lite"/>
    </source>
</evidence>
<dbReference type="eggNOG" id="ENOG502RUJZ">
    <property type="taxonomic scope" value="Eukaryota"/>
</dbReference>
<dbReference type="Pfam" id="PF05278">
    <property type="entry name" value="PEARLI-4"/>
    <property type="match status" value="1"/>
</dbReference>
<gene>
    <name evidence="3" type="ORF">L484_008367</name>
</gene>
<name>W9SLU2_9ROSA</name>
<evidence type="ECO:0008006" key="5">
    <source>
        <dbReference type="Google" id="ProtNLM"/>
    </source>
</evidence>
<proteinExistence type="predicted"/>
<evidence type="ECO:0000256" key="1">
    <source>
        <dbReference type="SAM" id="Coils"/>
    </source>
</evidence>
<evidence type="ECO:0000313" key="3">
    <source>
        <dbReference type="EMBL" id="EXC16562.1"/>
    </source>
</evidence>
<protein>
    <recommendedName>
        <fullName evidence="5">Phospholipase-like protein</fullName>
    </recommendedName>
</protein>
<dbReference type="STRING" id="981085.W9SLU2"/>
<keyword evidence="4" id="KW-1185">Reference proteome</keyword>
<accession>W9SLU2</accession>
<feature type="region of interest" description="Disordered" evidence="2">
    <location>
        <begin position="187"/>
        <end position="244"/>
    </location>
</feature>
<dbReference type="EMBL" id="KE345798">
    <property type="protein sequence ID" value="EXC16562.1"/>
    <property type="molecule type" value="Genomic_DNA"/>
</dbReference>
<feature type="compositionally biased region" description="Basic and acidic residues" evidence="2">
    <location>
        <begin position="195"/>
        <end position="223"/>
    </location>
</feature>
<dbReference type="OrthoDB" id="1506770at2759"/>
<dbReference type="Proteomes" id="UP000030645">
    <property type="component" value="Unassembled WGS sequence"/>
</dbReference>
<feature type="compositionally biased region" description="Polar residues" evidence="2">
    <location>
        <begin position="149"/>
        <end position="160"/>
    </location>
</feature>
<dbReference type="PANTHER" id="PTHR35358:SF7">
    <property type="entry name" value="EXPRESSED PROTEIN"/>
    <property type="match status" value="1"/>
</dbReference>
<organism evidence="3 4">
    <name type="scientific">Morus notabilis</name>
    <dbReference type="NCBI Taxonomy" id="981085"/>
    <lineage>
        <taxon>Eukaryota</taxon>
        <taxon>Viridiplantae</taxon>
        <taxon>Streptophyta</taxon>
        <taxon>Embryophyta</taxon>
        <taxon>Tracheophyta</taxon>
        <taxon>Spermatophyta</taxon>
        <taxon>Magnoliopsida</taxon>
        <taxon>eudicotyledons</taxon>
        <taxon>Gunneridae</taxon>
        <taxon>Pentapetalae</taxon>
        <taxon>rosids</taxon>
        <taxon>fabids</taxon>
        <taxon>Rosales</taxon>
        <taxon>Moraceae</taxon>
        <taxon>Moreae</taxon>
        <taxon>Morus</taxon>
    </lineage>
</organism>
<feature type="region of interest" description="Disordered" evidence="2">
    <location>
        <begin position="97"/>
        <end position="165"/>
    </location>
</feature>
<reference evidence="4" key="1">
    <citation type="submission" date="2013-01" db="EMBL/GenBank/DDBJ databases">
        <title>Draft Genome Sequence of a Mulberry Tree, Morus notabilis C.K. Schneid.</title>
        <authorList>
            <person name="He N."/>
            <person name="Zhao S."/>
        </authorList>
    </citation>
    <scope>NUCLEOTIDE SEQUENCE</scope>
</reference>
<sequence length="457" mass="50312">MSLNGKVRPDCYYASNPYHECTDTCLKRIAEGGGRTDRKKKDNGSVKKGGVLNKKYDEKRVHQACTKASNPYHECNQNCVKRNAGAEGQEGIKESGSLLNIKLGRKKMTESRTMPPPREIVNTPTRDRVYNSSATMPPARFPPSDKIEQQNGKHYSSDLQSGEIHEEDPPFIDKLAHFPYLAPASGILTTADPHNPYKDPPREAVKSNDSEPPLHQKGNENHNELSGAGPHPINGEARKGTTGSAPGALSFTFSGIVDSDDDEVQSVTSDASVSVGKYRVKGRLSAIMHSIFDKYGDVAAGCQLESIAMRSYYLECVCFVVQELQTTQTAQLSKNKLKEMLAIVKDAESIGMDVGWLRRVLSENAETLELISQHQAMEEAKTNCEDDIKSMRKKLESQMEGLALKEEEIADAQREIAETKAHLRELELKSSVLTDTVSSVKSKVEALNGKSMLDGVL</sequence>
<dbReference type="PANTHER" id="PTHR35358">
    <property type="entry name" value="OS06G0711100 PROTEIN"/>
    <property type="match status" value="1"/>
</dbReference>
<evidence type="ECO:0000313" key="4">
    <source>
        <dbReference type="Proteomes" id="UP000030645"/>
    </source>
</evidence>